<feature type="compositionally biased region" description="Low complexity" evidence="1">
    <location>
        <begin position="356"/>
        <end position="384"/>
    </location>
</feature>
<dbReference type="GeneID" id="66076860"/>
<evidence type="ECO:0000313" key="4">
    <source>
        <dbReference type="Proteomes" id="UP001049176"/>
    </source>
</evidence>
<feature type="compositionally biased region" description="Low complexity" evidence="1">
    <location>
        <begin position="329"/>
        <end position="344"/>
    </location>
</feature>
<dbReference type="Proteomes" id="UP001049176">
    <property type="component" value="Chromosome 4"/>
</dbReference>
<dbReference type="RefSeq" id="XP_043010645.1">
    <property type="nucleotide sequence ID" value="XM_043152559.1"/>
</dbReference>
<evidence type="ECO:0000256" key="2">
    <source>
        <dbReference type="SAM" id="Phobius"/>
    </source>
</evidence>
<keyword evidence="2" id="KW-0472">Membrane</keyword>
<feature type="compositionally biased region" description="Basic and acidic residues" evidence="1">
    <location>
        <begin position="439"/>
        <end position="449"/>
    </location>
</feature>
<dbReference type="AlphaFoldDB" id="A0A9P7UUD6"/>
<name>A0A9P7UUD6_9AGAR</name>
<accession>A0A9P7UUD6</accession>
<keyword evidence="2" id="KW-0812">Transmembrane</keyword>
<sequence length="449" mass="49705">MFLCSRRLLAIFQCIIVYEAFTVLGTTLQLRTIDDEFGDSHTGVQPVYFPTHIWYQGANCTTCQLQLPNSLAFGGTWHVPFHDATKVDYGSEIRFSFGGTALSVWCILPNPIPSSDPTSLTSAPTTIYTVLFILDGVVLAENFTHISGSSDIFQYNVSIFSIENLSNKIHSFRMVISSTDPSSSVLFDYATYLRSPDPSTTFSRFTKRDSGSAGPKLGLGEILGVVFGGLFCVVVIILAVWYHLRWRRRQRLVVSGTRTAVRTNKPPNRFTVDPFILDPSRSTILRYHDYSPGPSPYTSSSQSRSQSNPSQTSSSGGGSRSGAIMALPSQGSASSPMLSLSSSSEALRGHGAMPRSNPSSPISPISQNSNNNVGSVGQESSNSRSSRRHDRRHRHHRHGQRTHITEMRREVATLRAQHQELLARIEQPQLPAQVVDQNHNQERLPEYTR</sequence>
<reference evidence="3" key="1">
    <citation type="journal article" date="2021" name="Genome Biol. Evol.">
        <title>The assembled and annotated genome of the fairy-ring fungus Marasmius oreades.</title>
        <authorList>
            <person name="Hiltunen M."/>
            <person name="Ament-Velasquez S.L."/>
            <person name="Johannesson H."/>
        </authorList>
    </citation>
    <scope>NUCLEOTIDE SEQUENCE</scope>
    <source>
        <strain evidence="3">03SP1</strain>
    </source>
</reference>
<organism evidence="3 4">
    <name type="scientific">Marasmius oreades</name>
    <name type="common">fairy-ring Marasmius</name>
    <dbReference type="NCBI Taxonomy" id="181124"/>
    <lineage>
        <taxon>Eukaryota</taxon>
        <taxon>Fungi</taxon>
        <taxon>Dikarya</taxon>
        <taxon>Basidiomycota</taxon>
        <taxon>Agaricomycotina</taxon>
        <taxon>Agaricomycetes</taxon>
        <taxon>Agaricomycetidae</taxon>
        <taxon>Agaricales</taxon>
        <taxon>Marasmiineae</taxon>
        <taxon>Marasmiaceae</taxon>
        <taxon>Marasmius</taxon>
    </lineage>
</organism>
<comment type="caution">
    <text evidence="3">The sequence shown here is derived from an EMBL/GenBank/DDBJ whole genome shotgun (WGS) entry which is preliminary data.</text>
</comment>
<keyword evidence="2" id="KW-1133">Transmembrane helix</keyword>
<proteinExistence type="predicted"/>
<feature type="compositionally biased region" description="Low complexity" evidence="1">
    <location>
        <begin position="290"/>
        <end position="314"/>
    </location>
</feature>
<keyword evidence="4" id="KW-1185">Reference proteome</keyword>
<dbReference type="OrthoDB" id="2758521at2759"/>
<feature type="compositionally biased region" description="Basic residues" evidence="1">
    <location>
        <begin position="385"/>
        <end position="401"/>
    </location>
</feature>
<dbReference type="KEGG" id="more:E1B28_007784"/>
<feature type="region of interest" description="Disordered" evidence="1">
    <location>
        <begin position="427"/>
        <end position="449"/>
    </location>
</feature>
<gene>
    <name evidence="3" type="ORF">E1B28_007784</name>
</gene>
<feature type="region of interest" description="Disordered" evidence="1">
    <location>
        <begin position="287"/>
        <end position="403"/>
    </location>
</feature>
<feature type="transmembrane region" description="Helical" evidence="2">
    <location>
        <begin position="222"/>
        <end position="242"/>
    </location>
</feature>
<protein>
    <submittedName>
        <fullName evidence="3">Uncharacterized protein</fullName>
    </submittedName>
</protein>
<evidence type="ECO:0000256" key="1">
    <source>
        <dbReference type="SAM" id="MobiDB-lite"/>
    </source>
</evidence>
<dbReference type="EMBL" id="CM032184">
    <property type="protein sequence ID" value="KAG7094175.1"/>
    <property type="molecule type" value="Genomic_DNA"/>
</dbReference>
<evidence type="ECO:0000313" key="3">
    <source>
        <dbReference type="EMBL" id="KAG7094175.1"/>
    </source>
</evidence>